<proteinExistence type="predicted"/>
<sequence>MQLTYPKLLKEAQRKNTIFIYRLPRLDELHAFHERKLDPKDAENSIHGYRLAAALKQTTLRRQETEIDRIDGRIRFTEYKQCFRECRIRLNAVLRVPAMTFASAKALLELKIIFDTACVYYKLKSGKRVGYAPEKF</sequence>
<name>A0A4C1TXH8_EUMVA</name>
<dbReference type="Proteomes" id="UP000299102">
    <property type="component" value="Unassembled WGS sequence"/>
</dbReference>
<gene>
    <name evidence="1" type="ORF">EVAR_8577_1</name>
</gene>
<reference evidence="1 2" key="1">
    <citation type="journal article" date="2019" name="Commun. Biol.">
        <title>The bagworm genome reveals a unique fibroin gene that provides high tensile strength.</title>
        <authorList>
            <person name="Kono N."/>
            <person name="Nakamura H."/>
            <person name="Ohtoshi R."/>
            <person name="Tomita M."/>
            <person name="Numata K."/>
            <person name="Arakawa K."/>
        </authorList>
    </citation>
    <scope>NUCLEOTIDE SEQUENCE [LARGE SCALE GENOMIC DNA]</scope>
</reference>
<evidence type="ECO:0000313" key="1">
    <source>
        <dbReference type="EMBL" id="GBP18749.1"/>
    </source>
</evidence>
<protein>
    <submittedName>
        <fullName evidence="1">Uncharacterized protein</fullName>
    </submittedName>
</protein>
<dbReference type="EMBL" id="BGZK01000100">
    <property type="protein sequence ID" value="GBP18749.1"/>
    <property type="molecule type" value="Genomic_DNA"/>
</dbReference>
<evidence type="ECO:0000313" key="2">
    <source>
        <dbReference type="Proteomes" id="UP000299102"/>
    </source>
</evidence>
<comment type="caution">
    <text evidence="1">The sequence shown here is derived from an EMBL/GenBank/DDBJ whole genome shotgun (WGS) entry which is preliminary data.</text>
</comment>
<keyword evidence="2" id="KW-1185">Reference proteome</keyword>
<dbReference type="AlphaFoldDB" id="A0A4C1TXH8"/>
<accession>A0A4C1TXH8</accession>
<organism evidence="1 2">
    <name type="scientific">Eumeta variegata</name>
    <name type="common">Bagworm moth</name>
    <name type="synonym">Eumeta japonica</name>
    <dbReference type="NCBI Taxonomy" id="151549"/>
    <lineage>
        <taxon>Eukaryota</taxon>
        <taxon>Metazoa</taxon>
        <taxon>Ecdysozoa</taxon>
        <taxon>Arthropoda</taxon>
        <taxon>Hexapoda</taxon>
        <taxon>Insecta</taxon>
        <taxon>Pterygota</taxon>
        <taxon>Neoptera</taxon>
        <taxon>Endopterygota</taxon>
        <taxon>Lepidoptera</taxon>
        <taxon>Glossata</taxon>
        <taxon>Ditrysia</taxon>
        <taxon>Tineoidea</taxon>
        <taxon>Psychidae</taxon>
        <taxon>Oiketicinae</taxon>
        <taxon>Eumeta</taxon>
    </lineage>
</organism>